<evidence type="ECO:0000313" key="2">
    <source>
        <dbReference type="EMBL" id="GBN27361.1"/>
    </source>
</evidence>
<gene>
    <name evidence="2" type="ORF">AVEN_102928_1</name>
</gene>
<feature type="chain" id="PRO_5021225231" description="Secreted protein" evidence="1">
    <location>
        <begin position="25"/>
        <end position="78"/>
    </location>
</feature>
<evidence type="ECO:0000313" key="3">
    <source>
        <dbReference type="Proteomes" id="UP000499080"/>
    </source>
</evidence>
<keyword evidence="1" id="KW-0732">Signal</keyword>
<organism evidence="2 3">
    <name type="scientific">Araneus ventricosus</name>
    <name type="common">Orbweaver spider</name>
    <name type="synonym">Epeira ventricosa</name>
    <dbReference type="NCBI Taxonomy" id="182803"/>
    <lineage>
        <taxon>Eukaryota</taxon>
        <taxon>Metazoa</taxon>
        <taxon>Ecdysozoa</taxon>
        <taxon>Arthropoda</taxon>
        <taxon>Chelicerata</taxon>
        <taxon>Arachnida</taxon>
        <taxon>Araneae</taxon>
        <taxon>Araneomorphae</taxon>
        <taxon>Entelegynae</taxon>
        <taxon>Araneoidea</taxon>
        <taxon>Araneidae</taxon>
        <taxon>Araneus</taxon>
    </lineage>
</organism>
<evidence type="ECO:0008006" key="4">
    <source>
        <dbReference type="Google" id="ProtNLM"/>
    </source>
</evidence>
<evidence type="ECO:0000256" key="1">
    <source>
        <dbReference type="SAM" id="SignalP"/>
    </source>
</evidence>
<accession>A0A4Y2MJM9</accession>
<feature type="signal peptide" evidence="1">
    <location>
        <begin position="1"/>
        <end position="24"/>
    </location>
</feature>
<protein>
    <recommendedName>
        <fullName evidence="4">Secreted protein</fullName>
    </recommendedName>
</protein>
<name>A0A4Y2MJM9_ARAVE</name>
<dbReference type="AlphaFoldDB" id="A0A4Y2MJM9"/>
<proteinExistence type="predicted"/>
<dbReference type="EMBL" id="BGPR01007507">
    <property type="protein sequence ID" value="GBN27361.1"/>
    <property type="molecule type" value="Genomic_DNA"/>
</dbReference>
<sequence length="78" mass="8913">MTKQRKSSSKLFTLSSLLVCRSGCWVVRTSIHLCYERSVFSELTRISQKPNLTRCGDGLDLLYHGRKDFTLNLYGAIL</sequence>
<dbReference type="Proteomes" id="UP000499080">
    <property type="component" value="Unassembled WGS sequence"/>
</dbReference>
<comment type="caution">
    <text evidence="2">The sequence shown here is derived from an EMBL/GenBank/DDBJ whole genome shotgun (WGS) entry which is preliminary data.</text>
</comment>
<keyword evidence="3" id="KW-1185">Reference proteome</keyword>
<reference evidence="2 3" key="1">
    <citation type="journal article" date="2019" name="Sci. Rep.">
        <title>Orb-weaving spider Araneus ventricosus genome elucidates the spidroin gene catalogue.</title>
        <authorList>
            <person name="Kono N."/>
            <person name="Nakamura H."/>
            <person name="Ohtoshi R."/>
            <person name="Moran D.A.P."/>
            <person name="Shinohara A."/>
            <person name="Yoshida Y."/>
            <person name="Fujiwara M."/>
            <person name="Mori M."/>
            <person name="Tomita M."/>
            <person name="Arakawa K."/>
        </authorList>
    </citation>
    <scope>NUCLEOTIDE SEQUENCE [LARGE SCALE GENOMIC DNA]</scope>
</reference>